<dbReference type="PANTHER" id="PTHR32322:SF9">
    <property type="entry name" value="AMINO-ACID METABOLITE EFFLUX PUMP-RELATED"/>
    <property type="match status" value="1"/>
</dbReference>
<name>A0A9X3L549_ALCXX</name>
<dbReference type="SUPFAM" id="SSF103481">
    <property type="entry name" value="Multidrug resistance efflux transporter EmrE"/>
    <property type="match status" value="1"/>
</dbReference>
<dbReference type="Pfam" id="PF00892">
    <property type="entry name" value="EamA"/>
    <property type="match status" value="1"/>
</dbReference>
<dbReference type="Proteomes" id="UP001141992">
    <property type="component" value="Unassembled WGS sequence"/>
</dbReference>
<keyword evidence="2 5" id="KW-0812">Transmembrane</keyword>
<evidence type="ECO:0000256" key="4">
    <source>
        <dbReference type="ARBA" id="ARBA00023136"/>
    </source>
</evidence>
<dbReference type="InterPro" id="IPR000620">
    <property type="entry name" value="EamA_dom"/>
</dbReference>
<feature type="transmembrane region" description="Helical" evidence="5">
    <location>
        <begin position="45"/>
        <end position="64"/>
    </location>
</feature>
<feature type="transmembrane region" description="Helical" evidence="5">
    <location>
        <begin position="128"/>
        <end position="146"/>
    </location>
</feature>
<dbReference type="RefSeq" id="WP_199861596.1">
    <property type="nucleotide sequence ID" value="NZ_JAOEEI010000078.1"/>
</dbReference>
<dbReference type="EMBL" id="JAPZVI010000059">
    <property type="protein sequence ID" value="MCZ8405937.1"/>
    <property type="molecule type" value="Genomic_DNA"/>
</dbReference>
<dbReference type="InterPro" id="IPR050638">
    <property type="entry name" value="AA-Vitamin_Transporters"/>
</dbReference>
<reference evidence="7" key="1">
    <citation type="submission" date="2022-12" db="EMBL/GenBank/DDBJ databases">
        <authorList>
            <person name="Voronina O.L."/>
            <person name="Kunda M.S."/>
            <person name="Ryzhova N."/>
            <person name="Aksenova E.I."/>
        </authorList>
    </citation>
    <scope>NUCLEOTIDE SEQUENCE</scope>
    <source>
        <strain evidence="7">SCCH136:Ach223948</strain>
    </source>
</reference>
<feature type="transmembrane region" description="Helical" evidence="5">
    <location>
        <begin position="238"/>
        <end position="259"/>
    </location>
</feature>
<evidence type="ECO:0000256" key="5">
    <source>
        <dbReference type="SAM" id="Phobius"/>
    </source>
</evidence>
<evidence type="ECO:0000256" key="3">
    <source>
        <dbReference type="ARBA" id="ARBA00022989"/>
    </source>
</evidence>
<sequence length="294" mass="29914">MPQETGQPAGQGPLAVALAVCAMLAFAANSLLARLAFQTTIIDPATFTFVRLACGAGVLWLLVLAGPHGRRPGFKASWASAVLLFVYAAAFSFAYRGIDTGAGALVLFACAQLTMILYGVARGERTNVLGLLLATGGLIAFLAPGASAPPLLPALLMALAGIAWGGFSLLGRGSNAPVGSTASSFIWAVPLAGVLLFASPGGLRADGAGLGYAALSGALASALGYAIWYWVRVRMTAIAAGSLQLSVPVLSALLGMLVLGEHLALRSWLAGAVVLLGVVITTRSSSLRQAQPQR</sequence>
<feature type="transmembrane region" description="Helical" evidence="5">
    <location>
        <begin position="152"/>
        <end position="171"/>
    </location>
</feature>
<accession>A0A9X3L549</accession>
<dbReference type="GO" id="GO:0016020">
    <property type="term" value="C:membrane"/>
    <property type="evidence" value="ECO:0007669"/>
    <property type="project" value="UniProtKB-SubCell"/>
</dbReference>
<evidence type="ECO:0000256" key="1">
    <source>
        <dbReference type="ARBA" id="ARBA00004141"/>
    </source>
</evidence>
<feature type="transmembrane region" description="Helical" evidence="5">
    <location>
        <begin position="101"/>
        <end position="121"/>
    </location>
</feature>
<proteinExistence type="predicted"/>
<organism evidence="7 8">
    <name type="scientific">Alcaligenes xylosoxydans xylosoxydans</name>
    <name type="common">Achromobacter xylosoxidans</name>
    <dbReference type="NCBI Taxonomy" id="85698"/>
    <lineage>
        <taxon>Bacteria</taxon>
        <taxon>Pseudomonadati</taxon>
        <taxon>Pseudomonadota</taxon>
        <taxon>Betaproteobacteria</taxon>
        <taxon>Burkholderiales</taxon>
        <taxon>Alcaligenaceae</taxon>
        <taxon>Achromobacter</taxon>
    </lineage>
</organism>
<evidence type="ECO:0000313" key="8">
    <source>
        <dbReference type="Proteomes" id="UP001141992"/>
    </source>
</evidence>
<evidence type="ECO:0000313" key="7">
    <source>
        <dbReference type="EMBL" id="MCZ8405937.1"/>
    </source>
</evidence>
<feature type="transmembrane region" description="Helical" evidence="5">
    <location>
        <begin position="178"/>
        <end position="198"/>
    </location>
</feature>
<comment type="caution">
    <text evidence="7">The sequence shown here is derived from an EMBL/GenBank/DDBJ whole genome shotgun (WGS) entry which is preliminary data.</text>
</comment>
<keyword evidence="4 5" id="KW-0472">Membrane</keyword>
<comment type="subcellular location">
    <subcellularLocation>
        <location evidence="1">Membrane</location>
        <topology evidence="1">Multi-pass membrane protein</topology>
    </subcellularLocation>
</comment>
<evidence type="ECO:0000256" key="2">
    <source>
        <dbReference type="ARBA" id="ARBA00022692"/>
    </source>
</evidence>
<protein>
    <submittedName>
        <fullName evidence="7">DMT family transporter</fullName>
    </submittedName>
</protein>
<feature type="domain" description="EamA" evidence="6">
    <location>
        <begin position="154"/>
        <end position="282"/>
    </location>
</feature>
<feature type="transmembrane region" description="Helical" evidence="5">
    <location>
        <begin position="265"/>
        <end position="284"/>
    </location>
</feature>
<evidence type="ECO:0000259" key="6">
    <source>
        <dbReference type="Pfam" id="PF00892"/>
    </source>
</evidence>
<dbReference type="InterPro" id="IPR037185">
    <property type="entry name" value="EmrE-like"/>
</dbReference>
<dbReference type="AlphaFoldDB" id="A0A9X3L549"/>
<feature type="transmembrane region" description="Helical" evidence="5">
    <location>
        <begin position="210"/>
        <end position="231"/>
    </location>
</feature>
<dbReference type="PANTHER" id="PTHR32322">
    <property type="entry name" value="INNER MEMBRANE TRANSPORTER"/>
    <property type="match status" value="1"/>
</dbReference>
<gene>
    <name evidence="7" type="ORF">O9570_31135</name>
</gene>
<feature type="transmembrane region" description="Helical" evidence="5">
    <location>
        <begin position="12"/>
        <end position="33"/>
    </location>
</feature>
<feature type="transmembrane region" description="Helical" evidence="5">
    <location>
        <begin position="76"/>
        <end position="95"/>
    </location>
</feature>
<keyword evidence="3 5" id="KW-1133">Transmembrane helix</keyword>